<dbReference type="InterPro" id="IPR007484">
    <property type="entry name" value="Peptidase_M28"/>
</dbReference>
<dbReference type="InterPro" id="IPR045175">
    <property type="entry name" value="M28_fam"/>
</dbReference>
<evidence type="ECO:0000313" key="3">
    <source>
        <dbReference type="Proteomes" id="UP001598112"/>
    </source>
</evidence>
<sequence>MKKILLLLALPLLAQAQKINKIITRSETERIETYLASDELAGRKPFTPGIEKAAQFISAEFEKAGLQKTNGSYLQSFPMYQSKVLNFTAIVDDVTLCPAVAIISKEATIQIDEKSGFEVVSIKEGENFGQNAYRIMSAKKPTIAFLHESFAKYIPRLSGRGPLRENQSTIIFVVANTIPTKFKVSATQQVEKLQLSNVVGILPGKSRPNEYVIFSGHYDHLGIGKPVAGDSIYNGANDDAAGTTAVMMLAKYYAKKRDNERTLIFAAFTAEESGGHGSVYFSKQFNPDQVMAMFNLEMIGTESKWGKNSAYITGYEKSSMGEILKKNLVGTQFTFYPDPYVDQNLFYRSDNATLAELGVPAHTISTSKMDSEPNYHKASDEVQTLDLDNMTEIIKAIAKSATSIISGQDTPSRVDTTKLK</sequence>
<dbReference type="SUPFAM" id="SSF53187">
    <property type="entry name" value="Zn-dependent exopeptidases"/>
    <property type="match status" value="1"/>
</dbReference>
<protein>
    <submittedName>
        <fullName evidence="2">M28 family peptidase</fullName>
    </submittedName>
</protein>
<feature type="domain" description="Peptidase M28" evidence="1">
    <location>
        <begin position="197"/>
        <end position="399"/>
    </location>
</feature>
<dbReference type="RefSeq" id="WP_377978608.1">
    <property type="nucleotide sequence ID" value="NZ_JBBKXY010000002.1"/>
</dbReference>
<proteinExistence type="predicted"/>
<organism evidence="2 3">
    <name type="scientific">Aquirufa originis</name>
    <dbReference type="NCBI Taxonomy" id="3096514"/>
    <lineage>
        <taxon>Bacteria</taxon>
        <taxon>Pseudomonadati</taxon>
        <taxon>Bacteroidota</taxon>
        <taxon>Cytophagia</taxon>
        <taxon>Cytophagales</taxon>
        <taxon>Flectobacillaceae</taxon>
        <taxon>Aquirufa</taxon>
    </lineage>
</organism>
<dbReference type="Pfam" id="PF04389">
    <property type="entry name" value="Peptidase_M28"/>
    <property type="match status" value="1"/>
</dbReference>
<evidence type="ECO:0000313" key="2">
    <source>
        <dbReference type="EMBL" id="MFD3293359.1"/>
    </source>
</evidence>
<evidence type="ECO:0000259" key="1">
    <source>
        <dbReference type="Pfam" id="PF04389"/>
    </source>
</evidence>
<dbReference type="Proteomes" id="UP001598112">
    <property type="component" value="Unassembled WGS sequence"/>
</dbReference>
<dbReference type="PANTHER" id="PTHR12147">
    <property type="entry name" value="METALLOPEPTIDASE M28 FAMILY MEMBER"/>
    <property type="match status" value="1"/>
</dbReference>
<name>A0ABW6D7G3_9BACT</name>
<gene>
    <name evidence="2" type="ORF">SKC35_06650</name>
</gene>
<reference evidence="2 3" key="1">
    <citation type="submission" date="2024-03" db="EMBL/GenBank/DDBJ databases">
        <title>Aquirufa genome sequencing.</title>
        <authorList>
            <person name="Pitt A."/>
            <person name="Hahn M.W."/>
        </authorList>
    </citation>
    <scope>NUCLEOTIDE SEQUENCE [LARGE SCALE GENOMIC DNA]</scope>
    <source>
        <strain evidence="2 3">KTFRIE-69F</strain>
    </source>
</reference>
<dbReference type="Gene3D" id="3.40.630.10">
    <property type="entry name" value="Zn peptidases"/>
    <property type="match status" value="1"/>
</dbReference>
<dbReference type="EMBL" id="JBBKXY010000002">
    <property type="protein sequence ID" value="MFD3293359.1"/>
    <property type="molecule type" value="Genomic_DNA"/>
</dbReference>
<comment type="caution">
    <text evidence="2">The sequence shown here is derived from an EMBL/GenBank/DDBJ whole genome shotgun (WGS) entry which is preliminary data.</text>
</comment>
<keyword evidence="3" id="KW-1185">Reference proteome</keyword>
<accession>A0ABW6D7G3</accession>
<dbReference type="PANTHER" id="PTHR12147:SF26">
    <property type="entry name" value="PEPTIDASE M28 DOMAIN-CONTAINING PROTEIN"/>
    <property type="match status" value="1"/>
</dbReference>